<reference evidence="3 4" key="1">
    <citation type="submission" date="2015-05" db="EMBL/GenBank/DDBJ databases">
        <title>Distinctive expansion of gene families associated with plant cell wall degradation and secondary metabolism in the genomes of grapevine trunk pathogens.</title>
        <authorList>
            <person name="Lawrence D.P."/>
            <person name="Travadon R."/>
            <person name="Rolshausen P.E."/>
            <person name="Baumgartner K."/>
        </authorList>
    </citation>
    <scope>NUCLEOTIDE SEQUENCE [LARGE SCALE GENOMIC DNA]</scope>
    <source>
        <strain evidence="3">UCRPC4</strain>
    </source>
</reference>
<evidence type="ECO:0000313" key="4">
    <source>
        <dbReference type="Proteomes" id="UP000053317"/>
    </source>
</evidence>
<feature type="region of interest" description="Disordered" evidence="1">
    <location>
        <begin position="29"/>
        <end position="98"/>
    </location>
</feature>
<sequence length="313" mass="36578">MPLHLLGKKSWNVYNTDNVARVRRDEAEAKLREEEEERRQQEIDSERRLDLLRGIKPRDLPDVEPKSDPPRPARRNDVDRKVKKRKLPGEDDTDRDIRLARLEAETSRNYKTVERSITDTSLKDQKGNINLFADERGRVEKNDEAEKEAQKKKREYEDQYTMRFSNAAGGREGVRTPWYSTTTQTPLDTSTKDVWGNDDPMRQKREQARNASNDPLAAMKKGVRQLKEAEKERAAWKAERDRETALSLDQSLHSSTDRKRIHGSTELDDIDGFDLNNEARKSREHKHRRRTDLGINMSTVLEANKYKIYIPQP</sequence>
<comment type="caution">
    <text evidence="3">The sequence shown here is derived from an EMBL/GenBank/DDBJ whole genome shotgun (WGS) entry which is preliminary data.</text>
</comment>
<feature type="region of interest" description="Disordered" evidence="1">
    <location>
        <begin position="237"/>
        <end position="260"/>
    </location>
</feature>
<dbReference type="AlphaFoldDB" id="A0A0G2E4T6"/>
<evidence type="ECO:0000313" key="3">
    <source>
        <dbReference type="EMBL" id="KKY17734.1"/>
    </source>
</evidence>
<name>A0A0G2E4T6_PHACM</name>
<feature type="domain" description="CBF1-interacting co-repressor CIR N-terminal" evidence="2">
    <location>
        <begin position="10"/>
        <end position="46"/>
    </location>
</feature>
<accession>A0A0G2E4T6</accession>
<evidence type="ECO:0000259" key="2">
    <source>
        <dbReference type="SMART" id="SM01083"/>
    </source>
</evidence>
<dbReference type="PANTHER" id="PTHR22093">
    <property type="entry name" value="LEUKOCYTE RECEPTOR CLUSTER LRC MEMBER 1"/>
    <property type="match status" value="1"/>
</dbReference>
<keyword evidence="4" id="KW-1185">Reference proteome</keyword>
<dbReference type="InterPro" id="IPR039875">
    <property type="entry name" value="LENG1-like"/>
</dbReference>
<dbReference type="Proteomes" id="UP000053317">
    <property type="component" value="Unassembled WGS sequence"/>
</dbReference>
<organism evidence="3 4">
    <name type="scientific">Phaeomoniella chlamydospora</name>
    <name type="common">Phaeoacremonium chlamydosporum</name>
    <dbReference type="NCBI Taxonomy" id="158046"/>
    <lineage>
        <taxon>Eukaryota</taxon>
        <taxon>Fungi</taxon>
        <taxon>Dikarya</taxon>
        <taxon>Ascomycota</taxon>
        <taxon>Pezizomycotina</taxon>
        <taxon>Eurotiomycetes</taxon>
        <taxon>Chaetothyriomycetidae</taxon>
        <taxon>Phaeomoniellales</taxon>
        <taxon>Phaeomoniellaceae</taxon>
        <taxon>Phaeomoniella</taxon>
    </lineage>
</organism>
<feature type="compositionally biased region" description="Basic and acidic residues" evidence="1">
    <location>
        <begin position="29"/>
        <end position="80"/>
    </location>
</feature>
<dbReference type="Pfam" id="PF10197">
    <property type="entry name" value="Cir_N"/>
    <property type="match status" value="1"/>
</dbReference>
<reference evidence="3 4" key="2">
    <citation type="submission" date="2015-05" db="EMBL/GenBank/DDBJ databases">
        <authorList>
            <person name="Morales-Cruz A."/>
            <person name="Amrine K.C."/>
            <person name="Cantu D."/>
        </authorList>
    </citation>
    <scope>NUCLEOTIDE SEQUENCE [LARGE SCALE GENOMIC DNA]</scope>
    <source>
        <strain evidence="3">UCRPC4</strain>
    </source>
</reference>
<dbReference type="InterPro" id="IPR019339">
    <property type="entry name" value="CIR_N_dom"/>
</dbReference>
<gene>
    <name evidence="3" type="ORF">UCRPC4_g05367</name>
</gene>
<feature type="region of interest" description="Disordered" evidence="1">
    <location>
        <begin position="171"/>
        <end position="199"/>
    </location>
</feature>
<proteinExistence type="predicted"/>
<protein>
    <submittedName>
        <fullName evidence="3">Putative homocitrate synthase</fullName>
    </submittedName>
</protein>
<dbReference type="EMBL" id="LCWF01000137">
    <property type="protein sequence ID" value="KKY17734.1"/>
    <property type="molecule type" value="Genomic_DNA"/>
</dbReference>
<dbReference type="OrthoDB" id="2159131at2759"/>
<dbReference type="SMART" id="SM01083">
    <property type="entry name" value="Cir_N"/>
    <property type="match status" value="1"/>
</dbReference>
<dbReference type="PANTHER" id="PTHR22093:SF0">
    <property type="entry name" value="LEUKOCYTE RECEPTOR CLUSTER MEMBER 1"/>
    <property type="match status" value="1"/>
</dbReference>
<evidence type="ECO:0000256" key="1">
    <source>
        <dbReference type="SAM" id="MobiDB-lite"/>
    </source>
</evidence>